<feature type="transmembrane region" description="Helical" evidence="1">
    <location>
        <begin position="128"/>
        <end position="150"/>
    </location>
</feature>
<feature type="transmembrane region" description="Helical" evidence="1">
    <location>
        <begin position="43"/>
        <end position="60"/>
    </location>
</feature>
<sequence length="318" mass="32211">MTALSRALAFVARNGRWGLAVGLLLGVGLPDLAAFMRPLLPETTAAMLYLVALRIGPLAAQMARGPLLRAGVTALALQLATPVALALAFAAAGISGPIPLALVLMLAAPTISGAPSITALSGADPAPALRLLAVGAALLPLTALPVFWLVPALGAAEAVLGASARLLAVIAGAAAMAALTRRLFLRETTPRALANIDGISVIGLALMVIGLMSAVGPALTERPGELLAVLALAVAANFGLQTAAWLAAGRLGPPAERTAVTVVAGNRNMALFLTALPEETMAPLLLFIGCYQAPMYLTPAFLSLFPRPTRPAPQETAA</sequence>
<proteinExistence type="predicted"/>
<feature type="transmembrane region" description="Helical" evidence="1">
    <location>
        <begin position="162"/>
        <end position="180"/>
    </location>
</feature>
<name>A0A1H3VXZ3_9RHOB</name>
<dbReference type="Gene3D" id="1.20.1530.20">
    <property type="match status" value="1"/>
</dbReference>
<accession>A0A1H3VXZ3</accession>
<feature type="transmembrane region" description="Helical" evidence="1">
    <location>
        <begin position="192"/>
        <end position="214"/>
    </location>
</feature>
<dbReference type="RefSeq" id="WP_245730876.1">
    <property type="nucleotide sequence ID" value="NZ_FNQM01000001.1"/>
</dbReference>
<reference evidence="2 3" key="1">
    <citation type="submission" date="2016-10" db="EMBL/GenBank/DDBJ databases">
        <authorList>
            <person name="de Groot N.N."/>
        </authorList>
    </citation>
    <scope>NUCLEOTIDE SEQUENCE [LARGE SCALE GENOMIC DNA]</scope>
    <source>
        <strain evidence="2 3">DSM 15345</strain>
    </source>
</reference>
<dbReference type="STRING" id="89524.SAMN05444370_101393"/>
<organism evidence="2 3">
    <name type="scientific">Rubrimonas cliftonensis</name>
    <dbReference type="NCBI Taxonomy" id="89524"/>
    <lineage>
        <taxon>Bacteria</taxon>
        <taxon>Pseudomonadati</taxon>
        <taxon>Pseudomonadota</taxon>
        <taxon>Alphaproteobacteria</taxon>
        <taxon>Rhodobacterales</taxon>
        <taxon>Paracoccaceae</taxon>
        <taxon>Rubrimonas</taxon>
    </lineage>
</organism>
<keyword evidence="1" id="KW-1133">Transmembrane helix</keyword>
<dbReference type="AlphaFoldDB" id="A0A1H3VXZ3"/>
<feature type="transmembrane region" description="Helical" evidence="1">
    <location>
        <begin position="72"/>
        <end position="94"/>
    </location>
</feature>
<gene>
    <name evidence="2" type="ORF">SAMN05444370_101393</name>
</gene>
<keyword evidence="3" id="KW-1185">Reference proteome</keyword>
<feature type="transmembrane region" description="Helical" evidence="1">
    <location>
        <begin position="100"/>
        <end position="121"/>
    </location>
</feature>
<protein>
    <recommendedName>
        <fullName evidence="4">Bile acid:Na+ symporter, BASS family</fullName>
    </recommendedName>
</protein>
<dbReference type="InterPro" id="IPR038770">
    <property type="entry name" value="Na+/solute_symporter_sf"/>
</dbReference>
<evidence type="ECO:0000313" key="2">
    <source>
        <dbReference type="EMBL" id="SDZ79620.1"/>
    </source>
</evidence>
<evidence type="ECO:0000313" key="3">
    <source>
        <dbReference type="Proteomes" id="UP000198703"/>
    </source>
</evidence>
<evidence type="ECO:0000256" key="1">
    <source>
        <dbReference type="SAM" id="Phobius"/>
    </source>
</evidence>
<dbReference type="Proteomes" id="UP000198703">
    <property type="component" value="Unassembled WGS sequence"/>
</dbReference>
<feature type="transmembrane region" description="Helical" evidence="1">
    <location>
        <begin position="226"/>
        <end position="248"/>
    </location>
</feature>
<keyword evidence="1" id="KW-0472">Membrane</keyword>
<keyword evidence="1" id="KW-0812">Transmembrane</keyword>
<dbReference type="EMBL" id="FNQM01000001">
    <property type="protein sequence ID" value="SDZ79620.1"/>
    <property type="molecule type" value="Genomic_DNA"/>
</dbReference>
<evidence type="ECO:0008006" key="4">
    <source>
        <dbReference type="Google" id="ProtNLM"/>
    </source>
</evidence>